<dbReference type="InterPro" id="IPR011238">
    <property type="entry name" value="Micro_shell_prot_PduT"/>
</dbReference>
<protein>
    <submittedName>
        <fullName evidence="4">BMC domain-containing protein</fullName>
    </submittedName>
</protein>
<dbReference type="STRING" id="573058.SAMN00017477_1377"/>
<dbReference type="RefSeq" id="WP_084230925.1">
    <property type="nucleotide sequence ID" value="NZ_FWWR01000009.1"/>
</dbReference>
<name>A0A1W1V4P6_PEPAS</name>
<dbReference type="InterPro" id="IPR000249">
    <property type="entry name" value="BMC_dom"/>
</dbReference>
<sequence length="176" mass="19619">MDSSYLLVEFQSIAFGYKEVNCIILNYPVELFLVKNICPGSILFIFKGNDHDILGIKRYLKEKNISALPILNIHEDVIGRINSPDKSIKISSLMICEFKNSISAIKASDLCLKTSGVSLIKIHFQVGLFGKGILILSGLLSSLENSKETILNNYSDKEIIALEIIENPVEELIKCI</sequence>
<dbReference type="AlphaFoldDB" id="A0A1W1V4P6"/>
<dbReference type="Gene3D" id="3.30.70.1710">
    <property type="match status" value="1"/>
</dbReference>
<evidence type="ECO:0000256" key="2">
    <source>
        <dbReference type="ARBA" id="ARBA00024446"/>
    </source>
</evidence>
<dbReference type="Proteomes" id="UP000192368">
    <property type="component" value="Unassembled WGS sequence"/>
</dbReference>
<comment type="subcellular location">
    <subcellularLocation>
        <location evidence="1">Bacterial microcompartment</location>
    </subcellularLocation>
</comment>
<dbReference type="GO" id="GO:0031469">
    <property type="term" value="C:bacterial microcompartment"/>
    <property type="evidence" value="ECO:0007669"/>
    <property type="project" value="UniProtKB-SubCell"/>
</dbReference>
<dbReference type="SMART" id="SM00877">
    <property type="entry name" value="BMC"/>
    <property type="match status" value="1"/>
</dbReference>
<dbReference type="Pfam" id="PF00936">
    <property type="entry name" value="BMC"/>
    <property type="match status" value="1"/>
</dbReference>
<evidence type="ECO:0000259" key="3">
    <source>
        <dbReference type="SMART" id="SM00877"/>
    </source>
</evidence>
<evidence type="ECO:0000313" key="4">
    <source>
        <dbReference type="EMBL" id="SMB88273.1"/>
    </source>
</evidence>
<accession>A0A1W1V4P6</accession>
<dbReference type="PIRSF" id="PIRSF034834">
    <property type="entry name" value="PduT"/>
    <property type="match status" value="1"/>
</dbReference>
<dbReference type="EMBL" id="FWWR01000009">
    <property type="protein sequence ID" value="SMB88273.1"/>
    <property type="molecule type" value="Genomic_DNA"/>
</dbReference>
<dbReference type="InterPro" id="IPR037233">
    <property type="entry name" value="CcmK-like_sf"/>
</dbReference>
<feature type="domain" description="Bacterial microcompartment" evidence="3">
    <location>
        <begin position="91"/>
        <end position="168"/>
    </location>
</feature>
<dbReference type="SUPFAM" id="SSF143414">
    <property type="entry name" value="CcmK-like"/>
    <property type="match status" value="1"/>
</dbReference>
<keyword evidence="2" id="KW-1283">Bacterial microcompartment</keyword>
<dbReference type="OrthoDB" id="9791973at2"/>
<evidence type="ECO:0000313" key="5">
    <source>
        <dbReference type="Proteomes" id="UP000192368"/>
    </source>
</evidence>
<gene>
    <name evidence="4" type="ORF">SAMN00017477_1377</name>
</gene>
<evidence type="ECO:0000256" key="1">
    <source>
        <dbReference type="ARBA" id="ARBA00024322"/>
    </source>
</evidence>
<reference evidence="5" key="1">
    <citation type="submission" date="2017-04" db="EMBL/GenBank/DDBJ databases">
        <authorList>
            <person name="Varghese N."/>
            <person name="Submissions S."/>
        </authorList>
    </citation>
    <scope>NUCLEOTIDE SEQUENCE [LARGE SCALE GENOMIC DNA]</scope>
    <source>
        <strain evidence="5">DSM 20463</strain>
    </source>
</reference>
<keyword evidence="5" id="KW-1185">Reference proteome</keyword>
<organism evidence="4 5">
    <name type="scientific">Peptoniphilus asaccharolyticus DSM 20463</name>
    <dbReference type="NCBI Taxonomy" id="573058"/>
    <lineage>
        <taxon>Bacteria</taxon>
        <taxon>Bacillati</taxon>
        <taxon>Bacillota</taxon>
        <taxon>Tissierellia</taxon>
        <taxon>Tissierellales</taxon>
        <taxon>Peptoniphilaceae</taxon>
        <taxon>Peptoniphilus</taxon>
    </lineage>
</organism>
<proteinExistence type="predicted"/>